<keyword evidence="11" id="KW-1185">Reference proteome</keyword>
<evidence type="ECO:0000256" key="2">
    <source>
        <dbReference type="ARBA" id="ARBA00010792"/>
    </source>
</evidence>
<dbReference type="Proteomes" id="UP000002484">
    <property type="component" value="Chromosome"/>
</dbReference>
<dbReference type="HOGENOM" id="CLU_044208_6_0_11"/>
<evidence type="ECO:0000256" key="6">
    <source>
        <dbReference type="ARBA" id="ARBA00023136"/>
    </source>
</evidence>
<sequence length="239" mass="24934">MDVDHLSGLTLYLTVFAIVFLESGVPIGFWLPGDAMLFATGLMAANPAHRISLPVLAAGVTVMAVAGVCLGYVTGRRLGRPWLERRHRKVLDRTETFYDRFGPVTLIAARFVPWARTFAPILAGAVRMPPARFLVAAAVGALVWGTGIPALGYAASSVPGLKDATGWLAPAVVALSLAAGVPGELLRRRARRNRAATDLAVAEPTEPDGSTDPAVETPGAVRPGSDGSTAFAGAERGPA</sequence>
<reference evidence="10 11" key="1">
    <citation type="submission" date="2010-10" db="EMBL/GenBank/DDBJ databases">
        <title>Complete sequence of Frankia sp. EuI1c.</title>
        <authorList>
            <consortium name="US DOE Joint Genome Institute"/>
            <person name="Lucas S."/>
            <person name="Copeland A."/>
            <person name="Lapidus A."/>
            <person name="Cheng J.-F."/>
            <person name="Bruce D."/>
            <person name="Goodwin L."/>
            <person name="Pitluck S."/>
            <person name="Chertkov O."/>
            <person name="Detter J.C."/>
            <person name="Han C."/>
            <person name="Tapia R."/>
            <person name="Land M."/>
            <person name="Hauser L."/>
            <person name="Jeffries C."/>
            <person name="Kyrpides N."/>
            <person name="Ivanova N."/>
            <person name="Mikhailova N."/>
            <person name="Beauchemin N."/>
            <person name="Sen A."/>
            <person name="Sur S.A."/>
            <person name="Gtari M."/>
            <person name="Wall L."/>
            <person name="Tisa L."/>
            <person name="Woyke T."/>
        </authorList>
    </citation>
    <scope>NUCLEOTIDE SEQUENCE [LARGE SCALE GENOMIC DNA]</scope>
    <source>
        <strain evidence="11">DSM 45817 / CECT 9037 / EuI1c</strain>
    </source>
</reference>
<dbReference type="eggNOG" id="COG0586">
    <property type="taxonomic scope" value="Bacteria"/>
</dbReference>
<keyword evidence="5 7" id="KW-1133">Transmembrane helix</keyword>
<gene>
    <name evidence="10" type="ordered locus">FraEuI1c_0205</name>
</gene>
<feature type="transmembrane region" description="Helical" evidence="7">
    <location>
        <begin position="133"/>
        <end position="155"/>
    </location>
</feature>
<comment type="subcellular location">
    <subcellularLocation>
        <location evidence="1 7">Cell membrane</location>
        <topology evidence="1 7">Multi-pass membrane protein</topology>
    </subcellularLocation>
</comment>
<evidence type="ECO:0000256" key="1">
    <source>
        <dbReference type="ARBA" id="ARBA00004651"/>
    </source>
</evidence>
<dbReference type="RefSeq" id="WP_013421416.1">
    <property type="nucleotide sequence ID" value="NC_014666.1"/>
</dbReference>
<feature type="transmembrane region" description="Helical" evidence="7">
    <location>
        <begin position="167"/>
        <end position="186"/>
    </location>
</feature>
<feature type="domain" description="VTT" evidence="9">
    <location>
        <begin position="31"/>
        <end position="148"/>
    </location>
</feature>
<dbReference type="AlphaFoldDB" id="E3J602"/>
<feature type="transmembrane region" description="Helical" evidence="7">
    <location>
        <begin position="9"/>
        <end position="31"/>
    </location>
</feature>
<keyword evidence="4 7" id="KW-0812">Transmembrane</keyword>
<evidence type="ECO:0000256" key="4">
    <source>
        <dbReference type="ARBA" id="ARBA00022692"/>
    </source>
</evidence>
<dbReference type="EMBL" id="CP002299">
    <property type="protein sequence ID" value="ADP78293.1"/>
    <property type="molecule type" value="Genomic_DNA"/>
</dbReference>
<dbReference type="InterPro" id="IPR032816">
    <property type="entry name" value="VTT_dom"/>
</dbReference>
<dbReference type="GO" id="GO:0005886">
    <property type="term" value="C:plasma membrane"/>
    <property type="evidence" value="ECO:0007669"/>
    <property type="project" value="UniProtKB-SubCell"/>
</dbReference>
<keyword evidence="3 7" id="KW-1003">Cell membrane</keyword>
<organism evidence="10 11">
    <name type="scientific">Pseudofrankia inefficax (strain DSM 45817 / CECT 9037 / DDB 130130 / EuI1c)</name>
    <name type="common">Frankia inefficax</name>
    <dbReference type="NCBI Taxonomy" id="298654"/>
    <lineage>
        <taxon>Bacteria</taxon>
        <taxon>Bacillati</taxon>
        <taxon>Actinomycetota</taxon>
        <taxon>Actinomycetes</taxon>
        <taxon>Frankiales</taxon>
        <taxon>Frankiaceae</taxon>
        <taxon>Pseudofrankia</taxon>
    </lineage>
</organism>
<evidence type="ECO:0000313" key="10">
    <source>
        <dbReference type="EMBL" id="ADP78293.1"/>
    </source>
</evidence>
<dbReference type="Pfam" id="PF09335">
    <property type="entry name" value="VTT_dom"/>
    <property type="match status" value="1"/>
</dbReference>
<evidence type="ECO:0000256" key="8">
    <source>
        <dbReference type="SAM" id="MobiDB-lite"/>
    </source>
</evidence>
<dbReference type="STRING" id="298654.FraEuI1c_0205"/>
<name>E3J602_PSEI1</name>
<evidence type="ECO:0000256" key="7">
    <source>
        <dbReference type="RuleBase" id="RU367016"/>
    </source>
</evidence>
<accession>E3J602</accession>
<dbReference type="KEGG" id="fri:FraEuI1c_0205"/>
<evidence type="ECO:0000256" key="3">
    <source>
        <dbReference type="ARBA" id="ARBA00022475"/>
    </source>
</evidence>
<dbReference type="InterPro" id="IPR032818">
    <property type="entry name" value="DedA-like"/>
</dbReference>
<protein>
    <submittedName>
        <fullName evidence="10">SNARE associated Golgi protein-like protein</fullName>
    </submittedName>
</protein>
<proteinExistence type="inferred from homology"/>
<dbReference type="PANTHER" id="PTHR30353">
    <property type="entry name" value="INNER MEMBRANE PROTEIN DEDA-RELATED"/>
    <property type="match status" value="1"/>
</dbReference>
<dbReference type="PANTHER" id="PTHR30353:SF0">
    <property type="entry name" value="TRANSMEMBRANE PROTEIN"/>
    <property type="match status" value="1"/>
</dbReference>
<evidence type="ECO:0000313" key="11">
    <source>
        <dbReference type="Proteomes" id="UP000002484"/>
    </source>
</evidence>
<evidence type="ECO:0000256" key="5">
    <source>
        <dbReference type="ARBA" id="ARBA00022989"/>
    </source>
</evidence>
<comment type="similarity">
    <text evidence="2 7">Belongs to the DedA family.</text>
</comment>
<dbReference type="FunCoup" id="E3J602">
    <property type="interactions" value="11"/>
</dbReference>
<dbReference type="InParanoid" id="E3J602"/>
<dbReference type="OrthoDB" id="9813426at2"/>
<keyword evidence="6 7" id="KW-0472">Membrane</keyword>
<feature type="region of interest" description="Disordered" evidence="8">
    <location>
        <begin position="197"/>
        <end position="239"/>
    </location>
</feature>
<evidence type="ECO:0000259" key="9">
    <source>
        <dbReference type="Pfam" id="PF09335"/>
    </source>
</evidence>
<feature type="transmembrane region" description="Helical" evidence="7">
    <location>
        <begin position="51"/>
        <end position="73"/>
    </location>
</feature>